<dbReference type="PANTHER" id="PTHR37481">
    <property type="entry name" value="LIPOPOLYSACCHARIDE EXPORT SYSTEM PROTEIN LPTC"/>
    <property type="match status" value="1"/>
</dbReference>
<dbReference type="EMBL" id="JADOEL010000008">
    <property type="protein sequence ID" value="MBF8178322.1"/>
    <property type="molecule type" value="Genomic_DNA"/>
</dbReference>
<dbReference type="Proteomes" id="UP000657372">
    <property type="component" value="Unassembled WGS sequence"/>
</dbReference>
<dbReference type="PANTHER" id="PTHR37481:SF1">
    <property type="entry name" value="LIPOPOLYSACCHARIDE EXPORT SYSTEM PROTEIN LPTC"/>
    <property type="match status" value="1"/>
</dbReference>
<reference evidence="7 8" key="1">
    <citation type="submission" date="2020-11" db="EMBL/GenBank/DDBJ databases">
        <title>WGS of Herminiimonas contaminans strain Marseille-Q4544 isolated from planarians Schmidtea mediterranea.</title>
        <authorList>
            <person name="Kangale L."/>
        </authorList>
    </citation>
    <scope>NUCLEOTIDE SEQUENCE [LARGE SCALE GENOMIC DNA]</scope>
    <source>
        <strain evidence="7 8">Marseille-Q4544</strain>
    </source>
</reference>
<name>A0ABS0EWX1_9BURK</name>
<dbReference type="InterPro" id="IPR026265">
    <property type="entry name" value="LptC"/>
</dbReference>
<evidence type="ECO:0000256" key="6">
    <source>
        <dbReference type="SAM" id="Phobius"/>
    </source>
</evidence>
<evidence type="ECO:0000256" key="4">
    <source>
        <dbReference type="ARBA" id="ARBA00022989"/>
    </source>
</evidence>
<keyword evidence="1" id="KW-1003">Cell membrane</keyword>
<dbReference type="Gene3D" id="2.60.450.10">
    <property type="entry name" value="Lipopolysaccharide (LPS) transport protein A like domain"/>
    <property type="match status" value="1"/>
</dbReference>
<keyword evidence="5 6" id="KW-0472">Membrane</keyword>
<evidence type="ECO:0000313" key="7">
    <source>
        <dbReference type="EMBL" id="MBF8178322.1"/>
    </source>
</evidence>
<dbReference type="InterPro" id="IPR010664">
    <property type="entry name" value="LipoPS_assembly_LptC-rel"/>
</dbReference>
<gene>
    <name evidence="7" type="primary">lptC</name>
    <name evidence="7" type="ORF">IXC47_11575</name>
</gene>
<keyword evidence="4 6" id="KW-1133">Transmembrane helix</keyword>
<sequence length="198" mass="22394">MKALRPANTIRIVLLIAFSAALALGSFWLVEVMRRQTDETLPTKQRSDPDFYAEKFNFVRMGKDGVPRYNLTGTEMKHYPLDNSYQIQKPVMYSFSKGREPMVSRSERALVENNNTEVHMYDNVVIDRPPAAGSQHFQLKTSYLLILPDDEIMKTPKHVDIKVGLSTLNGSGMFANNATGEFNLSSNVHAVYQAAHPR</sequence>
<keyword evidence="3 6" id="KW-0812">Transmembrane</keyword>
<accession>A0ABS0EWX1</accession>
<evidence type="ECO:0000313" key="8">
    <source>
        <dbReference type="Proteomes" id="UP000657372"/>
    </source>
</evidence>
<evidence type="ECO:0000256" key="3">
    <source>
        <dbReference type="ARBA" id="ARBA00022692"/>
    </source>
</evidence>
<keyword evidence="8" id="KW-1185">Reference proteome</keyword>
<comment type="caution">
    <text evidence="7">The sequence shown here is derived from an EMBL/GenBank/DDBJ whole genome shotgun (WGS) entry which is preliminary data.</text>
</comment>
<evidence type="ECO:0000256" key="2">
    <source>
        <dbReference type="ARBA" id="ARBA00022519"/>
    </source>
</evidence>
<evidence type="ECO:0000256" key="1">
    <source>
        <dbReference type="ARBA" id="ARBA00022475"/>
    </source>
</evidence>
<feature type="transmembrane region" description="Helical" evidence="6">
    <location>
        <begin position="12"/>
        <end position="30"/>
    </location>
</feature>
<keyword evidence="2" id="KW-0997">Cell inner membrane</keyword>
<evidence type="ECO:0000256" key="5">
    <source>
        <dbReference type="ARBA" id="ARBA00023136"/>
    </source>
</evidence>
<dbReference type="RefSeq" id="WP_195875711.1">
    <property type="nucleotide sequence ID" value="NZ_JADOEL010000008.1"/>
</dbReference>
<dbReference type="Pfam" id="PF06835">
    <property type="entry name" value="LptC"/>
    <property type="match status" value="1"/>
</dbReference>
<dbReference type="NCBIfam" id="TIGR04409">
    <property type="entry name" value="LptC_YrbK"/>
    <property type="match status" value="1"/>
</dbReference>
<dbReference type="InterPro" id="IPR052363">
    <property type="entry name" value="LPS_export_LptC"/>
</dbReference>
<organism evidence="7 8">
    <name type="scientific">Herminiimonas contaminans</name>
    <dbReference type="NCBI Taxonomy" id="1111140"/>
    <lineage>
        <taxon>Bacteria</taxon>
        <taxon>Pseudomonadati</taxon>
        <taxon>Pseudomonadota</taxon>
        <taxon>Betaproteobacteria</taxon>
        <taxon>Burkholderiales</taxon>
        <taxon>Oxalobacteraceae</taxon>
        <taxon>Herminiimonas</taxon>
    </lineage>
</organism>
<proteinExistence type="predicted"/>
<protein>
    <submittedName>
        <fullName evidence="7">LPS export ABC transporter periplasmic protein LptC</fullName>
    </submittedName>
</protein>